<dbReference type="RefSeq" id="XP_031866488.1">
    <property type="nucleotide sequence ID" value="XM_032017057.1"/>
</dbReference>
<dbReference type="GeneID" id="43601283"/>
<feature type="region of interest" description="Disordered" evidence="1">
    <location>
        <begin position="32"/>
        <end position="63"/>
    </location>
</feature>
<feature type="compositionally biased region" description="Basic and acidic residues" evidence="1">
    <location>
        <begin position="80"/>
        <end position="90"/>
    </location>
</feature>
<dbReference type="Proteomes" id="UP000254866">
    <property type="component" value="Unassembled WGS sequence"/>
</dbReference>
<reference evidence="2 3" key="1">
    <citation type="journal article" date="2018" name="IMA Fungus">
        <title>IMA Genome-F 9: Draft genome sequence of Annulohypoxylon stygium, Aspergillus mulundensis, Berkeleyomyces basicola (syn. Thielaviopsis basicola), Ceratocystis smalleyi, two Cercospora beticola strains, Coleophoma cylindrospora, Fusarium fracticaudum, Phialophora cf. hyalina, and Morchella septimelata.</title>
        <authorList>
            <person name="Wingfield B.D."/>
            <person name="Bills G.F."/>
            <person name="Dong Y."/>
            <person name="Huang W."/>
            <person name="Nel W.J."/>
            <person name="Swalarsk-Parry B.S."/>
            <person name="Vaghefi N."/>
            <person name="Wilken P.M."/>
            <person name="An Z."/>
            <person name="de Beer Z.W."/>
            <person name="De Vos L."/>
            <person name="Chen L."/>
            <person name="Duong T.A."/>
            <person name="Gao Y."/>
            <person name="Hammerbacher A."/>
            <person name="Kikkert J.R."/>
            <person name="Li Y."/>
            <person name="Li H."/>
            <person name="Li K."/>
            <person name="Li Q."/>
            <person name="Liu X."/>
            <person name="Ma X."/>
            <person name="Naidoo K."/>
            <person name="Pethybridge S.J."/>
            <person name="Sun J."/>
            <person name="Steenkamp E.T."/>
            <person name="van der Nest M.A."/>
            <person name="van Wyk S."/>
            <person name="Wingfield M.J."/>
            <person name="Xiong C."/>
            <person name="Yue Q."/>
            <person name="Zhang X."/>
        </authorList>
    </citation>
    <scope>NUCLEOTIDE SEQUENCE [LARGE SCALE GENOMIC DNA]</scope>
    <source>
        <strain evidence="2 3">BP 5553</strain>
    </source>
</reference>
<organism evidence="2 3">
    <name type="scientific">Venustampulla echinocandica</name>
    <dbReference type="NCBI Taxonomy" id="2656787"/>
    <lineage>
        <taxon>Eukaryota</taxon>
        <taxon>Fungi</taxon>
        <taxon>Dikarya</taxon>
        <taxon>Ascomycota</taxon>
        <taxon>Pezizomycotina</taxon>
        <taxon>Leotiomycetes</taxon>
        <taxon>Helotiales</taxon>
        <taxon>Pleuroascaceae</taxon>
        <taxon>Venustampulla</taxon>
    </lineage>
</organism>
<gene>
    <name evidence="2" type="ORF">BP5553_08434</name>
</gene>
<keyword evidence="3" id="KW-1185">Reference proteome</keyword>
<dbReference type="AlphaFoldDB" id="A0A370TE77"/>
<feature type="compositionally biased region" description="Polar residues" evidence="1">
    <location>
        <begin position="92"/>
        <end position="103"/>
    </location>
</feature>
<evidence type="ECO:0000256" key="1">
    <source>
        <dbReference type="SAM" id="MobiDB-lite"/>
    </source>
</evidence>
<name>A0A370TE77_9HELO</name>
<feature type="region of interest" description="Disordered" evidence="1">
    <location>
        <begin position="80"/>
        <end position="103"/>
    </location>
</feature>
<proteinExistence type="predicted"/>
<evidence type="ECO:0000313" key="3">
    <source>
        <dbReference type="Proteomes" id="UP000254866"/>
    </source>
</evidence>
<comment type="caution">
    <text evidence="2">The sequence shown here is derived from an EMBL/GenBank/DDBJ whole genome shotgun (WGS) entry which is preliminary data.</text>
</comment>
<dbReference type="EMBL" id="NPIC01000009">
    <property type="protein sequence ID" value="RDL32995.1"/>
    <property type="molecule type" value="Genomic_DNA"/>
</dbReference>
<evidence type="ECO:0000313" key="2">
    <source>
        <dbReference type="EMBL" id="RDL32995.1"/>
    </source>
</evidence>
<accession>A0A370TE77</accession>
<protein>
    <submittedName>
        <fullName evidence="2">Uncharacterized protein</fullName>
    </submittedName>
</protein>
<sequence>MRGLPIFQGEGRYQNAERKTVCSGVRRWFCIPPTPEPTPQYRDEKEKKYHHTPTHAGSSFAKTATTPAMILAIEEQAKLKEEAQTAEEKPPTATQIPPSDSII</sequence>
<dbReference type="OrthoDB" id="3474869at2759"/>